<organism evidence="1">
    <name type="scientific">Rhizophagus irregularis (strain DAOM 181602 / DAOM 197198 / MUCL 43194)</name>
    <name type="common">Arbuscular mycorrhizal fungus</name>
    <name type="synonym">Glomus intraradices</name>
    <dbReference type="NCBI Taxonomy" id="747089"/>
    <lineage>
        <taxon>Eukaryota</taxon>
        <taxon>Fungi</taxon>
        <taxon>Fungi incertae sedis</taxon>
        <taxon>Mucoromycota</taxon>
        <taxon>Glomeromycotina</taxon>
        <taxon>Glomeromycetes</taxon>
        <taxon>Glomerales</taxon>
        <taxon>Glomeraceae</taxon>
        <taxon>Rhizophagus</taxon>
    </lineage>
</organism>
<reference evidence="1" key="1">
    <citation type="submission" date="2013-07" db="EMBL/GenBank/DDBJ databases">
        <title>The genome of an arbuscular mycorrhizal fungus provides insights into the evolution of the oldest plant symbiosis.</title>
        <authorList>
            <consortium name="DOE Joint Genome Institute"/>
            <person name="Tisserant E."/>
            <person name="Malbreil M."/>
            <person name="Kuo A."/>
            <person name="Kohler A."/>
            <person name="Symeonidi A."/>
            <person name="Balestrini R."/>
            <person name="Charron P."/>
            <person name="Duensing N."/>
            <person name="Frei-dit-Frey N."/>
            <person name="Gianinazzi-Pearson V."/>
            <person name="Gilbert B."/>
            <person name="Handa Y."/>
            <person name="Hijri M."/>
            <person name="Kaul R."/>
            <person name="Kawaguchi M."/>
            <person name="Krajinski F."/>
            <person name="Lammers P."/>
            <person name="Lapierre D."/>
            <person name="Masclaux F.G."/>
            <person name="Murat C."/>
            <person name="Morin E."/>
            <person name="Ndikumana S."/>
            <person name="Pagni M."/>
            <person name="Petitpierre D."/>
            <person name="Requena N."/>
            <person name="Rosikiewicz P."/>
            <person name="Riley R."/>
            <person name="Saito K."/>
            <person name="San Clemente H."/>
            <person name="Shapiro H."/>
            <person name="van Tuinen D."/>
            <person name="Becard G."/>
            <person name="Bonfante P."/>
            <person name="Paszkowski U."/>
            <person name="Shachar-Hill Y."/>
            <person name="Young J.P."/>
            <person name="Sanders I.R."/>
            <person name="Henrissat B."/>
            <person name="Rensing S.A."/>
            <person name="Grigoriev I.V."/>
            <person name="Corradi N."/>
            <person name="Roux C."/>
            <person name="Martin F."/>
        </authorList>
    </citation>
    <scope>NUCLEOTIDE SEQUENCE</scope>
    <source>
        <strain evidence="1">DAOM 197198</strain>
    </source>
</reference>
<gene>
    <name evidence="1" type="ORF">GLOINDRAFT_1453</name>
</gene>
<accession>U9SHK7</accession>
<protein>
    <submittedName>
        <fullName evidence="1">Uncharacterized protein</fullName>
    </submittedName>
</protein>
<proteinExistence type="predicted"/>
<feature type="non-terminal residue" evidence="1">
    <location>
        <position position="1"/>
    </location>
</feature>
<evidence type="ECO:0000313" key="1">
    <source>
        <dbReference type="EMBL" id="ERZ95398.1"/>
    </source>
</evidence>
<name>U9SHK7_RHIID</name>
<dbReference type="AlphaFoldDB" id="U9SHK7"/>
<sequence>YPCAYIPLDVDKDGYVRGFNLFGSIPTYIYGEELKEYGETLIVCIGLEDTNAMIYLGGSGKLYMSYHYEPLKFLYNYKDIGVKSSDVFQNY</sequence>
<dbReference type="EMBL" id="KI301281">
    <property type="protein sequence ID" value="ERZ95398.1"/>
    <property type="molecule type" value="Genomic_DNA"/>
</dbReference>
<dbReference type="HOGENOM" id="CLU_2432996_0_0_1"/>